<dbReference type="EMBL" id="VSRR010044541">
    <property type="protein sequence ID" value="MPC76908.1"/>
    <property type="molecule type" value="Genomic_DNA"/>
</dbReference>
<evidence type="ECO:0000313" key="2">
    <source>
        <dbReference type="Proteomes" id="UP000324222"/>
    </source>
</evidence>
<name>A0A5B7I7R7_PORTR</name>
<evidence type="ECO:0000313" key="1">
    <source>
        <dbReference type="EMBL" id="MPC76908.1"/>
    </source>
</evidence>
<protein>
    <submittedName>
        <fullName evidence="1">Uncharacterized protein</fullName>
    </submittedName>
</protein>
<reference evidence="1 2" key="1">
    <citation type="submission" date="2019-05" db="EMBL/GenBank/DDBJ databases">
        <title>Another draft genome of Portunus trituberculatus and its Hox gene families provides insights of decapod evolution.</title>
        <authorList>
            <person name="Jeong J.-H."/>
            <person name="Song I."/>
            <person name="Kim S."/>
            <person name="Choi T."/>
            <person name="Kim D."/>
            <person name="Ryu S."/>
            <person name="Kim W."/>
        </authorList>
    </citation>
    <scope>NUCLEOTIDE SEQUENCE [LARGE SCALE GENOMIC DNA]</scope>
    <source>
        <tissue evidence="1">Muscle</tissue>
    </source>
</reference>
<sequence length="21" mass="2393">MCVPARLDPRPCRPHIALHLP</sequence>
<comment type="caution">
    <text evidence="1">The sequence shown here is derived from an EMBL/GenBank/DDBJ whole genome shotgun (WGS) entry which is preliminary data.</text>
</comment>
<proteinExistence type="predicted"/>
<accession>A0A5B7I7R7</accession>
<keyword evidence="2" id="KW-1185">Reference proteome</keyword>
<organism evidence="1 2">
    <name type="scientific">Portunus trituberculatus</name>
    <name type="common">Swimming crab</name>
    <name type="synonym">Neptunus trituberculatus</name>
    <dbReference type="NCBI Taxonomy" id="210409"/>
    <lineage>
        <taxon>Eukaryota</taxon>
        <taxon>Metazoa</taxon>
        <taxon>Ecdysozoa</taxon>
        <taxon>Arthropoda</taxon>
        <taxon>Crustacea</taxon>
        <taxon>Multicrustacea</taxon>
        <taxon>Malacostraca</taxon>
        <taxon>Eumalacostraca</taxon>
        <taxon>Eucarida</taxon>
        <taxon>Decapoda</taxon>
        <taxon>Pleocyemata</taxon>
        <taxon>Brachyura</taxon>
        <taxon>Eubrachyura</taxon>
        <taxon>Portunoidea</taxon>
        <taxon>Portunidae</taxon>
        <taxon>Portuninae</taxon>
        <taxon>Portunus</taxon>
    </lineage>
</organism>
<gene>
    <name evidence="1" type="ORF">E2C01_071343</name>
</gene>
<dbReference type="Proteomes" id="UP000324222">
    <property type="component" value="Unassembled WGS sequence"/>
</dbReference>
<dbReference type="AlphaFoldDB" id="A0A5B7I7R7"/>